<evidence type="ECO:0000313" key="4">
    <source>
        <dbReference type="Proteomes" id="UP000626109"/>
    </source>
</evidence>
<feature type="region of interest" description="Disordered" evidence="1">
    <location>
        <begin position="185"/>
        <end position="205"/>
    </location>
</feature>
<evidence type="ECO:0000256" key="1">
    <source>
        <dbReference type="SAM" id="MobiDB-lite"/>
    </source>
</evidence>
<protein>
    <recommendedName>
        <fullName evidence="2">Fibronectin type-III domain-containing protein</fullName>
    </recommendedName>
</protein>
<feature type="domain" description="Fibronectin type-III" evidence="2">
    <location>
        <begin position="72"/>
        <end position="167"/>
    </location>
</feature>
<evidence type="ECO:0000259" key="2">
    <source>
        <dbReference type="PROSITE" id="PS50853"/>
    </source>
</evidence>
<dbReference type="Proteomes" id="UP000626109">
    <property type="component" value="Unassembled WGS sequence"/>
</dbReference>
<name>A0A813J295_POLGL</name>
<dbReference type="Gene3D" id="2.60.40.10">
    <property type="entry name" value="Immunoglobulins"/>
    <property type="match status" value="1"/>
</dbReference>
<dbReference type="EMBL" id="CAJNNW010018604">
    <property type="protein sequence ID" value="CAE8663174.1"/>
    <property type="molecule type" value="Genomic_DNA"/>
</dbReference>
<dbReference type="InterPro" id="IPR036116">
    <property type="entry name" value="FN3_sf"/>
</dbReference>
<dbReference type="InterPro" id="IPR013783">
    <property type="entry name" value="Ig-like_fold"/>
</dbReference>
<dbReference type="Pfam" id="PF00041">
    <property type="entry name" value="fn3"/>
    <property type="match status" value="1"/>
</dbReference>
<evidence type="ECO:0000313" key="3">
    <source>
        <dbReference type="EMBL" id="CAE8663174.1"/>
    </source>
</evidence>
<organism evidence="3 4">
    <name type="scientific">Polarella glacialis</name>
    <name type="common">Dinoflagellate</name>
    <dbReference type="NCBI Taxonomy" id="89957"/>
    <lineage>
        <taxon>Eukaryota</taxon>
        <taxon>Sar</taxon>
        <taxon>Alveolata</taxon>
        <taxon>Dinophyceae</taxon>
        <taxon>Suessiales</taxon>
        <taxon>Suessiaceae</taxon>
        <taxon>Polarella</taxon>
    </lineage>
</organism>
<sequence>MDIDKVVDWKRMPLPQDVIVLDLRQPDVFKTVQLGDVHCDADEDLAEESGTCAADDKECRARATASEVAPERPQFLQVVRATSRSLAIEWRAHPEGPLPDSYLLRLDPGAQEDTLEHDTYDALSGVQTHTINGLRPDTEYLISLRALGSGGESSKATLTYRTQMEEVSESASPYDIMEEMHCGMSSSEEVQPSGPAPDGNSFFTA</sequence>
<dbReference type="AlphaFoldDB" id="A0A813J295"/>
<dbReference type="CDD" id="cd00063">
    <property type="entry name" value="FN3"/>
    <property type="match status" value="1"/>
</dbReference>
<gene>
    <name evidence="3" type="ORF">PGLA2088_LOCUS15172</name>
</gene>
<feature type="non-terminal residue" evidence="3">
    <location>
        <position position="205"/>
    </location>
</feature>
<dbReference type="SMART" id="SM00060">
    <property type="entry name" value="FN3"/>
    <property type="match status" value="1"/>
</dbReference>
<accession>A0A813J295</accession>
<proteinExistence type="predicted"/>
<dbReference type="PROSITE" id="PS50853">
    <property type="entry name" value="FN3"/>
    <property type="match status" value="1"/>
</dbReference>
<dbReference type="SUPFAM" id="SSF49265">
    <property type="entry name" value="Fibronectin type III"/>
    <property type="match status" value="1"/>
</dbReference>
<reference evidence="3" key="1">
    <citation type="submission" date="2021-02" db="EMBL/GenBank/DDBJ databases">
        <authorList>
            <person name="Dougan E. K."/>
            <person name="Rhodes N."/>
            <person name="Thang M."/>
            <person name="Chan C."/>
        </authorList>
    </citation>
    <scope>NUCLEOTIDE SEQUENCE</scope>
</reference>
<dbReference type="InterPro" id="IPR003961">
    <property type="entry name" value="FN3_dom"/>
</dbReference>
<comment type="caution">
    <text evidence="3">The sequence shown here is derived from an EMBL/GenBank/DDBJ whole genome shotgun (WGS) entry which is preliminary data.</text>
</comment>